<keyword evidence="5" id="KW-1185">Reference proteome</keyword>
<evidence type="ECO:0000256" key="1">
    <source>
        <dbReference type="ARBA" id="ARBA00022679"/>
    </source>
</evidence>
<dbReference type="OrthoDB" id="9805924at2"/>
<dbReference type="SUPFAM" id="SSF55729">
    <property type="entry name" value="Acyl-CoA N-acyltransferases (Nat)"/>
    <property type="match status" value="1"/>
</dbReference>
<gene>
    <name evidence="4" type="ORF">AKL17_1719</name>
</gene>
<dbReference type="STRING" id="1335048.AKL17_1719"/>
<dbReference type="GO" id="GO:0016747">
    <property type="term" value="F:acyltransferase activity, transferring groups other than amino-acyl groups"/>
    <property type="evidence" value="ECO:0007669"/>
    <property type="project" value="InterPro"/>
</dbReference>
<evidence type="ECO:0000256" key="2">
    <source>
        <dbReference type="ARBA" id="ARBA00023315"/>
    </source>
</evidence>
<dbReference type="InterPro" id="IPR000182">
    <property type="entry name" value="GNAT_dom"/>
</dbReference>
<dbReference type="InterPro" id="IPR050832">
    <property type="entry name" value="Bact_Acetyltransf"/>
</dbReference>
<accession>A0A159Z1Y6</accession>
<dbReference type="PROSITE" id="PS51186">
    <property type="entry name" value="GNAT"/>
    <property type="match status" value="1"/>
</dbReference>
<evidence type="ECO:0000313" key="5">
    <source>
        <dbReference type="Proteomes" id="UP000076128"/>
    </source>
</evidence>
<proteinExistence type="predicted"/>
<name>A0A159Z1Y6_9RHOB</name>
<dbReference type="InterPro" id="IPR016181">
    <property type="entry name" value="Acyl_CoA_acyltransferase"/>
</dbReference>
<organism evidence="4 5">
    <name type="scientific">Frigidibacter mobilis</name>
    <dbReference type="NCBI Taxonomy" id="1335048"/>
    <lineage>
        <taxon>Bacteria</taxon>
        <taxon>Pseudomonadati</taxon>
        <taxon>Pseudomonadota</taxon>
        <taxon>Alphaproteobacteria</taxon>
        <taxon>Rhodobacterales</taxon>
        <taxon>Paracoccaceae</taxon>
        <taxon>Frigidibacter</taxon>
    </lineage>
</organism>
<dbReference type="RefSeq" id="WP_066812167.1">
    <property type="nucleotide sequence ID" value="NZ_CP012661.1"/>
</dbReference>
<dbReference type="CDD" id="cd04301">
    <property type="entry name" value="NAT_SF"/>
    <property type="match status" value="1"/>
</dbReference>
<feature type="domain" description="N-acetyltransferase" evidence="3">
    <location>
        <begin position="6"/>
        <end position="151"/>
    </location>
</feature>
<keyword evidence="1 4" id="KW-0808">Transferase</keyword>
<reference evidence="4 5" key="1">
    <citation type="submission" date="2015-09" db="EMBL/GenBank/DDBJ databases">
        <title>Complete genome sequence of Defluviimonas alba cai42t isolated from an oilfield in Xinjiang.</title>
        <authorList>
            <person name="Geng S."/>
            <person name="Pan X."/>
            <person name="Wu X."/>
        </authorList>
    </citation>
    <scope>NUCLEOTIDE SEQUENCE [LARGE SCALE GENOMIC DNA]</scope>
    <source>
        <strain evidence="5">cai42</strain>
    </source>
</reference>
<evidence type="ECO:0000313" key="4">
    <source>
        <dbReference type="EMBL" id="AMY68971.1"/>
    </source>
</evidence>
<protein>
    <submittedName>
        <fullName evidence="4">Acetyltransferase</fullName>
    </submittedName>
</protein>
<dbReference type="AlphaFoldDB" id="A0A159Z1Y6"/>
<keyword evidence="2" id="KW-0012">Acyltransferase</keyword>
<dbReference type="KEGG" id="daa:AKL17_1719"/>
<dbReference type="Gene3D" id="3.40.630.30">
    <property type="match status" value="1"/>
</dbReference>
<dbReference type="PANTHER" id="PTHR43877">
    <property type="entry name" value="AMINOALKYLPHOSPHONATE N-ACETYLTRANSFERASE-RELATED-RELATED"/>
    <property type="match status" value="1"/>
</dbReference>
<dbReference type="Pfam" id="PF00583">
    <property type="entry name" value="Acetyltransf_1"/>
    <property type="match status" value="1"/>
</dbReference>
<sequence length="151" mass="16798">MTPLPLEIRPLMPADAPDWSRLWTAYLAFYSTVLPAEVHAATWARLLGDGPYDPRGMIALQGGRAVGLVQFLLHRSGWKLEHVTYLQDLYVEPGTRGTGVGRALVEAVYAEADRLGAPSVYWLTNEGNTTARQLYDRVGVLSPFLRYNRPA</sequence>
<dbReference type="Proteomes" id="UP000076128">
    <property type="component" value="Chromosome"/>
</dbReference>
<dbReference type="EMBL" id="CP012661">
    <property type="protein sequence ID" value="AMY68971.1"/>
    <property type="molecule type" value="Genomic_DNA"/>
</dbReference>
<evidence type="ECO:0000259" key="3">
    <source>
        <dbReference type="PROSITE" id="PS51186"/>
    </source>
</evidence>